<gene>
    <name evidence="1" type="ORF">RUM44_006321</name>
</gene>
<proteinExistence type="predicted"/>
<comment type="caution">
    <text evidence="1">The sequence shown here is derived from an EMBL/GenBank/DDBJ whole genome shotgun (WGS) entry which is preliminary data.</text>
</comment>
<sequence>MIRAKLRLALDRQKCDAVGGKTCGQTPPDEVKTEKVVGKSPDEIVFFSSTLAKLSGGPRKINLNLNKKMDDMKILLTSSSGRKDAFSFA</sequence>
<evidence type="ECO:0000313" key="1">
    <source>
        <dbReference type="EMBL" id="KAK6619921.1"/>
    </source>
</evidence>
<organism evidence="1 2">
    <name type="scientific">Polyplax serrata</name>
    <name type="common">Common mouse louse</name>
    <dbReference type="NCBI Taxonomy" id="468196"/>
    <lineage>
        <taxon>Eukaryota</taxon>
        <taxon>Metazoa</taxon>
        <taxon>Ecdysozoa</taxon>
        <taxon>Arthropoda</taxon>
        <taxon>Hexapoda</taxon>
        <taxon>Insecta</taxon>
        <taxon>Pterygota</taxon>
        <taxon>Neoptera</taxon>
        <taxon>Paraneoptera</taxon>
        <taxon>Psocodea</taxon>
        <taxon>Troctomorpha</taxon>
        <taxon>Phthiraptera</taxon>
        <taxon>Anoplura</taxon>
        <taxon>Polyplacidae</taxon>
        <taxon>Polyplax</taxon>
    </lineage>
</organism>
<name>A0ABR1AHS8_POLSC</name>
<dbReference type="EMBL" id="JAWJWF010000048">
    <property type="protein sequence ID" value="KAK6619921.1"/>
    <property type="molecule type" value="Genomic_DNA"/>
</dbReference>
<keyword evidence="2" id="KW-1185">Reference proteome</keyword>
<protein>
    <submittedName>
        <fullName evidence="1">Uncharacterized protein</fullName>
    </submittedName>
</protein>
<accession>A0ABR1AHS8</accession>
<evidence type="ECO:0000313" key="2">
    <source>
        <dbReference type="Proteomes" id="UP001359485"/>
    </source>
</evidence>
<dbReference type="Proteomes" id="UP001359485">
    <property type="component" value="Unassembled WGS sequence"/>
</dbReference>
<reference evidence="1 2" key="1">
    <citation type="submission" date="2023-09" db="EMBL/GenBank/DDBJ databases">
        <title>Genomes of two closely related lineages of the louse Polyplax serrata with different host specificities.</title>
        <authorList>
            <person name="Martinu J."/>
            <person name="Tarabai H."/>
            <person name="Stefka J."/>
            <person name="Hypsa V."/>
        </authorList>
    </citation>
    <scope>NUCLEOTIDE SEQUENCE [LARGE SCALE GENOMIC DNA]</scope>
    <source>
        <strain evidence="1">98ZLc_SE</strain>
    </source>
</reference>